<gene>
    <name evidence="1" type="ORF">SAMN02982922_4253</name>
</gene>
<proteinExistence type="predicted"/>
<dbReference type="InterPro" id="IPR038573">
    <property type="entry name" value="BrnT_sf"/>
</dbReference>
<accession>A0A1X7PJ42</accession>
<dbReference type="Proteomes" id="UP000193083">
    <property type="component" value="Unassembled WGS sequence"/>
</dbReference>
<protein>
    <submittedName>
        <fullName evidence="1">Uncharacterized protein</fullName>
    </submittedName>
</protein>
<evidence type="ECO:0000313" key="1">
    <source>
        <dbReference type="EMBL" id="SMH50717.1"/>
    </source>
</evidence>
<dbReference type="AlphaFoldDB" id="A0A1X7PJ42"/>
<evidence type="ECO:0000313" key="2">
    <source>
        <dbReference type="Proteomes" id="UP000193083"/>
    </source>
</evidence>
<sequence>MKRVEAIEFSEFDWDPTKYQKVLVTREIDFLQIAAALLGPHLSQRSDKQGEDRTLAICMIETQIVRVIYTSRGSVCRIITAMAARRNEREEYRQIFG</sequence>
<organism evidence="1 2">
    <name type="scientific">Mesorhizobium australicum</name>
    <dbReference type="NCBI Taxonomy" id="536018"/>
    <lineage>
        <taxon>Bacteria</taxon>
        <taxon>Pseudomonadati</taxon>
        <taxon>Pseudomonadota</taxon>
        <taxon>Alphaproteobacteria</taxon>
        <taxon>Hyphomicrobiales</taxon>
        <taxon>Phyllobacteriaceae</taxon>
        <taxon>Mesorhizobium</taxon>
    </lineage>
</organism>
<dbReference type="Pfam" id="PF04365">
    <property type="entry name" value="BrnT_toxin"/>
    <property type="match status" value="1"/>
</dbReference>
<reference evidence="1 2" key="1">
    <citation type="submission" date="2017-04" db="EMBL/GenBank/DDBJ databases">
        <authorList>
            <person name="Afonso C.L."/>
            <person name="Miller P.J."/>
            <person name="Scott M.A."/>
            <person name="Spackman E."/>
            <person name="Goraichik I."/>
            <person name="Dimitrov K.M."/>
            <person name="Suarez D.L."/>
            <person name="Swayne D.E."/>
        </authorList>
    </citation>
    <scope>NUCLEOTIDE SEQUENCE [LARGE SCALE GENOMIC DNA]</scope>
    <source>
        <strain evidence="1 2">B5P</strain>
    </source>
</reference>
<dbReference type="InterPro" id="IPR007460">
    <property type="entry name" value="BrnT_toxin"/>
</dbReference>
<name>A0A1X7PJ42_9HYPH</name>
<dbReference type="EMBL" id="FXBL01000004">
    <property type="protein sequence ID" value="SMH50717.1"/>
    <property type="molecule type" value="Genomic_DNA"/>
</dbReference>
<keyword evidence="2" id="KW-1185">Reference proteome</keyword>
<dbReference type="OrthoDB" id="839663at2"/>
<dbReference type="Gene3D" id="3.10.450.530">
    <property type="entry name" value="Ribonuclease toxin, BrnT, of type II toxin-antitoxin system"/>
    <property type="match status" value="1"/>
</dbReference>
<dbReference type="RefSeq" id="WP_085465965.1">
    <property type="nucleotide sequence ID" value="NZ_FXBL01000004.1"/>
</dbReference>